<gene>
    <name evidence="2" type="ORF">Cvel_14236</name>
</gene>
<feature type="compositionally biased region" description="Basic and acidic residues" evidence="1">
    <location>
        <begin position="624"/>
        <end position="651"/>
    </location>
</feature>
<feature type="region of interest" description="Disordered" evidence="1">
    <location>
        <begin position="1562"/>
        <end position="1619"/>
    </location>
</feature>
<reference evidence="2" key="1">
    <citation type="submission" date="2014-11" db="EMBL/GenBank/DDBJ databases">
        <authorList>
            <person name="Otto D Thomas"/>
            <person name="Naeem Raeece"/>
        </authorList>
    </citation>
    <scope>NUCLEOTIDE SEQUENCE</scope>
</reference>
<feature type="compositionally biased region" description="Basic and acidic residues" evidence="1">
    <location>
        <begin position="1239"/>
        <end position="1275"/>
    </location>
</feature>
<feature type="compositionally biased region" description="Basic and acidic residues" evidence="1">
    <location>
        <begin position="907"/>
        <end position="999"/>
    </location>
</feature>
<feature type="compositionally biased region" description="Basic and acidic residues" evidence="1">
    <location>
        <begin position="1330"/>
        <end position="1340"/>
    </location>
</feature>
<feature type="region of interest" description="Disordered" evidence="1">
    <location>
        <begin position="450"/>
        <end position="563"/>
    </location>
</feature>
<organism evidence="2">
    <name type="scientific">Chromera velia CCMP2878</name>
    <dbReference type="NCBI Taxonomy" id="1169474"/>
    <lineage>
        <taxon>Eukaryota</taxon>
        <taxon>Sar</taxon>
        <taxon>Alveolata</taxon>
        <taxon>Colpodellida</taxon>
        <taxon>Chromeraceae</taxon>
        <taxon>Chromera</taxon>
    </lineage>
</organism>
<protein>
    <submittedName>
        <fullName evidence="2">Uncharacterized protein</fullName>
    </submittedName>
</protein>
<feature type="compositionally biased region" description="Basic and acidic residues" evidence="1">
    <location>
        <begin position="757"/>
        <end position="771"/>
    </location>
</feature>
<feature type="region of interest" description="Disordered" evidence="1">
    <location>
        <begin position="32"/>
        <end position="72"/>
    </location>
</feature>
<dbReference type="EMBL" id="CDMZ01000005">
    <property type="protein sequence ID" value="CEM04260.1"/>
    <property type="molecule type" value="Genomic_DNA"/>
</dbReference>
<feature type="compositionally biased region" description="Basic residues" evidence="1">
    <location>
        <begin position="1315"/>
        <end position="1324"/>
    </location>
</feature>
<feature type="compositionally biased region" description="Low complexity" evidence="1">
    <location>
        <begin position="1588"/>
        <end position="1602"/>
    </location>
</feature>
<proteinExistence type="predicted"/>
<feature type="region of interest" description="Disordered" evidence="1">
    <location>
        <begin position="1460"/>
        <end position="1496"/>
    </location>
</feature>
<name>A0A0G4EY47_9ALVE</name>
<feature type="region of interest" description="Disordered" evidence="1">
    <location>
        <begin position="369"/>
        <end position="429"/>
    </location>
</feature>
<feature type="compositionally biased region" description="Basic and acidic residues" evidence="1">
    <location>
        <begin position="853"/>
        <end position="883"/>
    </location>
</feature>
<feature type="compositionally biased region" description="Basic and acidic residues" evidence="1">
    <location>
        <begin position="736"/>
        <end position="745"/>
    </location>
</feature>
<feature type="compositionally biased region" description="Basic and acidic residues" evidence="1">
    <location>
        <begin position="599"/>
        <end position="617"/>
    </location>
</feature>
<feature type="compositionally biased region" description="Polar residues" evidence="1">
    <location>
        <begin position="1603"/>
        <end position="1619"/>
    </location>
</feature>
<feature type="compositionally biased region" description="Low complexity" evidence="1">
    <location>
        <begin position="884"/>
        <end position="903"/>
    </location>
</feature>
<evidence type="ECO:0000313" key="2">
    <source>
        <dbReference type="EMBL" id="CEM04260.1"/>
    </source>
</evidence>
<sequence length="1619" mass="179865">MSLLDLIRERKRLKKQEEFNRRVEKRKKIIARRKRSRQVSFLAKEGGDDAEVTEPERGGEGNRSADDDGEEAKPQDFALKTAYWAKVKTGKTPALVKSFKYVYPGLTKPEKLDEEIEIAKKKAAQRHGNEKVYREALVEKGMQEFADKVDSNADPETRSLQHFWLYFQWGKEADLPMEGVTDFKSYEGEEKTMAQEVGKLYKEAIVKDMKIKEMLFRTLAEADNNPFFRHEVVQMDWQVRSAFALLSRMMDDVASIHDLSAAKDAFVETKGKLEALGRGEKQGGQQQEPEIVEKEGRKYIVWHPFTGIVAPLSPAETVSVFDNPAVSEEAKKDFLDKFFFGQPHDPSAKPKILEVNPFDFTKAIRTSVESATTTTTTEESQSTKGEAATTMTTTEESQSTSGEPPGGSGSGSQRGSSAGGDEGPVEYLGGIEDAMKKTIKLKDVYCKALEKKDTEEGQAIIDENEKEKGEEGQNGEEGEGGSAESNGEGGTADSDGEGSTADAPTDAPADDATDKQGYFAEVRRDRISPAMSGRPRQVSPVASNEKNGRGKNASAKKGDEKEKIEEYSNLLAKEWLRTGHLTETSTASLSSYLTELGHFEEHEKKRKEEEEKLKEATRTQLDSLKTKTEELVEKIDSENEKQIAADTERGASRPPTSTGGASPTPPTAEESRKDAGVPSDTVPAKVPGPPSEEARVKQDDFTEMSQRTQTIDEEGNLSRGHALGEDSQNGPSFLFRKSDKDEGDGRASSSSDSEEDENRKDLEKGPPKDQDQDQGSTPKMHPTTSQENERSSEDRESTDDDTPDKTPKGPGEEENGEEGKREAETEGGEKKDGETAKGKEGLTAEQEGEPPAEGEKDPFKRDNLNVHLKKSIEEKEQAQKKVEQATAAAAEAEENAVAAAEALADVEESKEKAEKEIEEAEKKKSEAEETAQKAAEQKEKKEKEVEEARKALQEKTDAAEKAKGHFEKTKEEAEAKAKAASEKADAARKAEAEAKKKEDEAAEAEQAAAKADPPDEALTEAAQAKREEVTRATEQATEAKGAEEQAEREKQTADEVAAGAEQEKKDAEEEATQKENEKNALEAAVKKAGEEEEAAKKEAEAQEKVKEEAEKTVAESESKIEEKKEEKRKVDEAAEEKKKAVETVEEEAKPMIDKANKAQEVADEVSAMRGKVQKDLEGTLEWFIKRKKAVREAWLASFFDEPLKAVQEGLGMEEKSFYKESVGKENFGKLEKLGMPPGEDGKETDQKARDDMIEKLNEAKEDLKKADEKETELHNEIGGAPSFSSLSVHSPRRKAKAPPSSSAFHSLKEESESKPKRKRKRKRALAILETRLRDVTDGRNHTPKRKSPRTDSLLKIDWSKKAEKAAAALRSKPSKDEVKETKAFEDPNSRNRWEVENDPGTDSIQHLEAQSMASRIWARFEKVRRKRRMDNMSERLRTLARDEDSNIPHSLLSILKGPLKIPGTKVKSNSDESQEASQVLATRGWKASQSSKREKKLHHLMNLQERTRTESSRRRYSSGVPVTPEMFRETKWTQQQLLWDQEFANKNGHIEEPIHIPDMKRLSEAVTSAPGTPFPTLALDSQQHQDPSTSSNSLSDSRMTTSHSSANFSNHFGNRASQE</sequence>
<feature type="compositionally biased region" description="Gly residues" evidence="1">
    <location>
        <begin position="404"/>
        <end position="422"/>
    </location>
</feature>
<feature type="compositionally biased region" description="Polar residues" evidence="1">
    <location>
        <begin position="773"/>
        <end position="786"/>
    </location>
</feature>
<accession>A0A0G4EY47</accession>
<feature type="compositionally biased region" description="Basic and acidic residues" evidence="1">
    <location>
        <begin position="1061"/>
        <end position="1157"/>
    </location>
</feature>
<evidence type="ECO:0000256" key="1">
    <source>
        <dbReference type="SAM" id="MobiDB-lite"/>
    </source>
</evidence>
<feature type="compositionally biased region" description="Low complexity" evidence="1">
    <location>
        <begin position="369"/>
        <end position="403"/>
    </location>
</feature>
<feature type="compositionally biased region" description="Basic and acidic residues" evidence="1">
    <location>
        <begin position="1040"/>
        <end position="1053"/>
    </location>
</feature>
<feature type="compositionally biased region" description="Basic and acidic residues" evidence="1">
    <location>
        <begin position="54"/>
        <end position="72"/>
    </location>
</feature>
<dbReference type="VEuPathDB" id="CryptoDB:Cvel_14236"/>
<feature type="region of interest" description="Disordered" evidence="1">
    <location>
        <begin position="599"/>
        <end position="1158"/>
    </location>
</feature>
<feature type="compositionally biased region" description="Basic and acidic residues" evidence="1">
    <location>
        <begin position="1373"/>
        <end position="1395"/>
    </location>
</feature>
<feature type="compositionally biased region" description="Basic and acidic residues" evidence="1">
    <location>
        <begin position="1348"/>
        <end position="1364"/>
    </location>
</feature>
<feature type="region of interest" description="Disordered" evidence="1">
    <location>
        <begin position="1229"/>
        <end position="1402"/>
    </location>
</feature>
<feature type="compositionally biased region" description="Basic and acidic residues" evidence="1">
    <location>
        <begin position="803"/>
        <end position="842"/>
    </location>
</feature>